<organism evidence="4 5">
    <name type="scientific">Pseudohalioglobus sediminis</name>
    <dbReference type="NCBI Taxonomy" id="2606449"/>
    <lineage>
        <taxon>Bacteria</taxon>
        <taxon>Pseudomonadati</taxon>
        <taxon>Pseudomonadota</taxon>
        <taxon>Gammaproteobacteria</taxon>
        <taxon>Cellvibrionales</taxon>
        <taxon>Halieaceae</taxon>
        <taxon>Pseudohalioglobus</taxon>
    </lineage>
</organism>
<dbReference type="InterPro" id="IPR036291">
    <property type="entry name" value="NAD(P)-bd_dom_sf"/>
</dbReference>
<dbReference type="AlphaFoldDB" id="A0A5B0X5W1"/>
<proteinExistence type="inferred from homology"/>
<dbReference type="Pfam" id="PF01370">
    <property type="entry name" value="Epimerase"/>
    <property type="match status" value="1"/>
</dbReference>
<feature type="domain" description="DUF1731" evidence="3">
    <location>
        <begin position="253"/>
        <end position="300"/>
    </location>
</feature>
<protein>
    <submittedName>
        <fullName evidence="4">TIGR01777 family protein</fullName>
    </submittedName>
</protein>
<dbReference type="PANTHER" id="PTHR11092">
    <property type="entry name" value="SUGAR NUCLEOTIDE EPIMERASE RELATED"/>
    <property type="match status" value="1"/>
</dbReference>
<dbReference type="Gene3D" id="3.40.50.720">
    <property type="entry name" value="NAD(P)-binding Rossmann-like Domain"/>
    <property type="match status" value="1"/>
</dbReference>
<dbReference type="CDD" id="cd05242">
    <property type="entry name" value="SDR_a8"/>
    <property type="match status" value="1"/>
</dbReference>
<evidence type="ECO:0000259" key="2">
    <source>
        <dbReference type="Pfam" id="PF01370"/>
    </source>
</evidence>
<evidence type="ECO:0000256" key="1">
    <source>
        <dbReference type="ARBA" id="ARBA00009353"/>
    </source>
</evidence>
<feature type="domain" description="NAD-dependent epimerase/dehydratase" evidence="2">
    <location>
        <begin position="10"/>
        <end position="219"/>
    </location>
</feature>
<accession>A0A5B0X5W1</accession>
<dbReference type="Proteomes" id="UP000323708">
    <property type="component" value="Unassembled WGS sequence"/>
</dbReference>
<dbReference type="EMBL" id="VTUX01000001">
    <property type="protein sequence ID" value="KAA1194633.1"/>
    <property type="molecule type" value="Genomic_DNA"/>
</dbReference>
<evidence type="ECO:0000313" key="5">
    <source>
        <dbReference type="Proteomes" id="UP000323708"/>
    </source>
</evidence>
<dbReference type="Pfam" id="PF08338">
    <property type="entry name" value="DUF1731"/>
    <property type="match status" value="1"/>
</dbReference>
<reference evidence="4 5" key="1">
    <citation type="submission" date="2019-09" db="EMBL/GenBank/DDBJ databases">
        <authorList>
            <person name="Chen X.-Y."/>
        </authorList>
    </citation>
    <scope>NUCLEOTIDE SEQUENCE [LARGE SCALE GENOMIC DNA]</scope>
    <source>
        <strain evidence="4 5">NY5</strain>
    </source>
</reference>
<comment type="caution">
    <text evidence="4">The sequence shown here is derived from an EMBL/GenBank/DDBJ whole genome shotgun (WGS) entry which is preliminary data.</text>
</comment>
<dbReference type="InterPro" id="IPR013549">
    <property type="entry name" value="DUF1731"/>
</dbReference>
<dbReference type="SUPFAM" id="SSF51735">
    <property type="entry name" value="NAD(P)-binding Rossmann-fold domains"/>
    <property type="match status" value="1"/>
</dbReference>
<dbReference type="InterPro" id="IPR010099">
    <property type="entry name" value="SDR39U1"/>
</dbReference>
<name>A0A5B0X5W1_9GAMM</name>
<dbReference type="PANTHER" id="PTHR11092:SF0">
    <property type="entry name" value="EPIMERASE FAMILY PROTEIN SDR39U1"/>
    <property type="match status" value="1"/>
</dbReference>
<evidence type="ECO:0000313" key="4">
    <source>
        <dbReference type="EMBL" id="KAA1194633.1"/>
    </source>
</evidence>
<evidence type="ECO:0000259" key="3">
    <source>
        <dbReference type="Pfam" id="PF08338"/>
    </source>
</evidence>
<gene>
    <name evidence="4" type="ORF">F0M18_02435</name>
</gene>
<keyword evidence="5" id="KW-1185">Reference proteome</keyword>
<dbReference type="InterPro" id="IPR001509">
    <property type="entry name" value="Epimerase_deHydtase"/>
</dbReference>
<comment type="similarity">
    <text evidence="1">Belongs to the NAD(P)-dependent epimerase/dehydratase family. SDR39U1 subfamily.</text>
</comment>
<dbReference type="NCBIfam" id="TIGR01777">
    <property type="entry name" value="yfcH"/>
    <property type="match status" value="1"/>
</dbReference>
<sequence>MNSAAFPQHVLVTGGTGFIGRHLVAACVEKGATVTVLSRSEHASGDKVRFIRSLDDFAAPDAAYSVINLAGEPLNSGRWNAKLKAELRRSRIDMTGQLVKWINRQTRAPDALLSGSAVGWYGHRGDELLTEVSEPGSGFSHQLCADWERAAKTDLREETRCCIVRIGVVLGTEGGSLPEMLTPAKLGLGGPMGSGQQWWSWIHIDDLVAMMLWLLEYPSYSGVFNGTAPNPMRQRDIASALGDVINRPAFMPLPGFMARLMLGEFADEILLQGQRVEPARVQAMGFEFSHPTLEGALQDLLQ</sequence>